<dbReference type="SUPFAM" id="SSF48695">
    <property type="entry name" value="Multiheme cytochromes"/>
    <property type="match status" value="1"/>
</dbReference>
<keyword evidence="1 2" id="KW-0732">Signal</keyword>
<sequence length="377" mass="39132">MRSAGSTRRSRAIVFGAAPRLASRILAALGMALTLAVAPAAAQENDLDRLAAIVEAWLASPHGDYHSQSFTHWNADGAVPPACAACHSQTGFLDHLGADGSAAGSIEAPSAINAPIGCASCHSAEAHALDAVTFPSGAVATDLGANAVCTVCHQGRQSGAAVARATDGLDEDAVAPDLGFLNVHYGIAAATLRGADVTVGFEYPGRSYAGTFTHVPSAATCVACHAPHTTQVETQSCFACHQGVDDVRAIRMRHANFDGNGDAAGGIGTEIEGLREKLAAAIRTYATEVAGTPIGYADRHPYFFVDADGDGTIGDDETERYASWTPRLLKAAYNYQVASKDPGAYVHNPHYVLQILHDSLESLGETVAVDTAGIRRP</sequence>
<dbReference type="PANTHER" id="PTHR35038:SF8">
    <property type="entry name" value="C-TYPE POLYHEME CYTOCHROME OMCC"/>
    <property type="match status" value="1"/>
</dbReference>
<feature type="signal peptide" evidence="2">
    <location>
        <begin position="1"/>
        <end position="42"/>
    </location>
</feature>
<gene>
    <name evidence="3" type="ORF">GCM10011322_36070</name>
</gene>
<keyword evidence="4" id="KW-1185">Reference proteome</keyword>
<dbReference type="Proteomes" id="UP000600449">
    <property type="component" value="Unassembled WGS sequence"/>
</dbReference>
<dbReference type="InterPro" id="IPR036280">
    <property type="entry name" value="Multihaem_cyt_sf"/>
</dbReference>
<dbReference type="Gene3D" id="1.10.1130.10">
    <property type="entry name" value="Flavocytochrome C3, Chain A"/>
    <property type="match status" value="1"/>
</dbReference>
<dbReference type="PANTHER" id="PTHR35038">
    <property type="entry name" value="DISSIMILATORY SULFITE REDUCTASE SIRA"/>
    <property type="match status" value="1"/>
</dbReference>
<name>A0A917QDU2_9HYPH</name>
<dbReference type="Gene3D" id="3.90.10.10">
    <property type="entry name" value="Cytochrome C3"/>
    <property type="match status" value="1"/>
</dbReference>
<feature type="chain" id="PRO_5036988786" description="Polyheme membrane-associated cytochrome C" evidence="2">
    <location>
        <begin position="43"/>
        <end position="377"/>
    </location>
</feature>
<protein>
    <recommendedName>
        <fullName evidence="5">Polyheme membrane-associated cytochrome C</fullName>
    </recommendedName>
</protein>
<organism evidence="3 4">
    <name type="scientific">Salinarimonas ramus</name>
    <dbReference type="NCBI Taxonomy" id="690164"/>
    <lineage>
        <taxon>Bacteria</taxon>
        <taxon>Pseudomonadati</taxon>
        <taxon>Pseudomonadota</taxon>
        <taxon>Alphaproteobacteria</taxon>
        <taxon>Hyphomicrobiales</taxon>
        <taxon>Salinarimonadaceae</taxon>
        <taxon>Salinarimonas</taxon>
    </lineage>
</organism>
<evidence type="ECO:0000313" key="4">
    <source>
        <dbReference type="Proteomes" id="UP000600449"/>
    </source>
</evidence>
<dbReference type="EMBL" id="BMMF01000011">
    <property type="protein sequence ID" value="GGK45666.1"/>
    <property type="molecule type" value="Genomic_DNA"/>
</dbReference>
<proteinExistence type="predicted"/>
<dbReference type="AlphaFoldDB" id="A0A917QDU2"/>
<accession>A0A917QDU2</accession>
<evidence type="ECO:0000256" key="1">
    <source>
        <dbReference type="ARBA" id="ARBA00022729"/>
    </source>
</evidence>
<dbReference type="RefSeq" id="WP_244645562.1">
    <property type="nucleotide sequence ID" value="NZ_BMMF01000011.1"/>
</dbReference>
<dbReference type="InterPro" id="IPR051829">
    <property type="entry name" value="Multiheme_Cytochr_ET"/>
</dbReference>
<evidence type="ECO:0000313" key="3">
    <source>
        <dbReference type="EMBL" id="GGK45666.1"/>
    </source>
</evidence>
<dbReference type="GO" id="GO:0016491">
    <property type="term" value="F:oxidoreductase activity"/>
    <property type="evidence" value="ECO:0007669"/>
    <property type="project" value="TreeGrafter"/>
</dbReference>
<evidence type="ECO:0000256" key="2">
    <source>
        <dbReference type="SAM" id="SignalP"/>
    </source>
</evidence>
<comment type="caution">
    <text evidence="3">The sequence shown here is derived from an EMBL/GenBank/DDBJ whole genome shotgun (WGS) entry which is preliminary data.</text>
</comment>
<reference evidence="3 4" key="1">
    <citation type="journal article" date="2014" name="Int. J. Syst. Evol. Microbiol.">
        <title>Complete genome sequence of Corynebacterium casei LMG S-19264T (=DSM 44701T), isolated from a smear-ripened cheese.</title>
        <authorList>
            <consortium name="US DOE Joint Genome Institute (JGI-PGF)"/>
            <person name="Walter F."/>
            <person name="Albersmeier A."/>
            <person name="Kalinowski J."/>
            <person name="Ruckert C."/>
        </authorList>
    </citation>
    <scope>NUCLEOTIDE SEQUENCE [LARGE SCALE GENOMIC DNA]</scope>
    <source>
        <strain evidence="3 4">CGMCC 1.9161</strain>
    </source>
</reference>
<evidence type="ECO:0008006" key="5">
    <source>
        <dbReference type="Google" id="ProtNLM"/>
    </source>
</evidence>